<dbReference type="Proteomes" id="UP000010412">
    <property type="component" value="Unassembled WGS sequence"/>
</dbReference>
<dbReference type="EMBL" id="AMEX01000002">
    <property type="protein sequence ID" value="EKY21349.1"/>
    <property type="molecule type" value="Genomic_DNA"/>
</dbReference>
<feature type="domain" description="GmrSD restriction endonucleases C-terminal" evidence="2">
    <location>
        <begin position="416"/>
        <end position="551"/>
    </location>
</feature>
<evidence type="ECO:0000313" key="4">
    <source>
        <dbReference type="Proteomes" id="UP000010412"/>
    </source>
</evidence>
<dbReference type="PANTHER" id="PTHR35149">
    <property type="entry name" value="SLL5132 PROTEIN"/>
    <property type="match status" value="1"/>
</dbReference>
<dbReference type="PANTHER" id="PTHR35149:SF2">
    <property type="entry name" value="DUF262 DOMAIN-CONTAINING PROTEIN"/>
    <property type="match status" value="1"/>
</dbReference>
<keyword evidence="4" id="KW-1185">Reference proteome</keyword>
<dbReference type="Pfam" id="PF07510">
    <property type="entry name" value="GmrSD_C"/>
    <property type="match status" value="1"/>
</dbReference>
<evidence type="ECO:0000259" key="2">
    <source>
        <dbReference type="Pfam" id="PF07510"/>
    </source>
</evidence>
<dbReference type="InterPro" id="IPR004919">
    <property type="entry name" value="GmrSD_N"/>
</dbReference>
<reference evidence="3 4" key="1">
    <citation type="submission" date="2012-05" db="EMBL/GenBank/DDBJ databases">
        <authorList>
            <person name="Weinstock G."/>
            <person name="Sodergren E."/>
            <person name="Lobos E.A."/>
            <person name="Fulton L."/>
            <person name="Fulton R."/>
            <person name="Courtney L."/>
            <person name="Fronick C."/>
            <person name="O'Laughlin M."/>
            <person name="Godfrey J."/>
            <person name="Wilson R.M."/>
            <person name="Miner T."/>
            <person name="Farmer C."/>
            <person name="Delehaunty K."/>
            <person name="Cordes M."/>
            <person name="Minx P."/>
            <person name="Tomlinson C."/>
            <person name="Chen J."/>
            <person name="Wollam A."/>
            <person name="Pepin K.H."/>
            <person name="Bhonagiri V."/>
            <person name="Zhang X."/>
            <person name="Suruliraj S."/>
            <person name="Warren W."/>
            <person name="Mitreva M."/>
            <person name="Mardis E.R."/>
            <person name="Wilson R.K."/>
        </authorList>
    </citation>
    <scope>NUCLEOTIDE SEQUENCE [LARGE SCALE GENOMIC DNA]</scope>
    <source>
        <strain evidence="3 4">KON</strain>
    </source>
</reference>
<evidence type="ECO:0008006" key="5">
    <source>
        <dbReference type="Google" id="ProtNLM"/>
    </source>
</evidence>
<dbReference type="Pfam" id="PF03235">
    <property type="entry name" value="GmrSD_N"/>
    <property type="match status" value="1"/>
</dbReference>
<feature type="domain" description="GmrSD restriction endonucleases N-terminal" evidence="1">
    <location>
        <begin position="13"/>
        <end position="231"/>
    </location>
</feature>
<protein>
    <recommendedName>
        <fullName evidence="5">DUF262 domain-containing protein</fullName>
    </recommendedName>
</protein>
<sequence>MSDKISAKEYSLSKIFSADFEYHIPKYQRPYSWTEDEAAILFDDLYDFYELDNDDNYFLGSIVLIKSDNKPYSEVIDGQQRLTTLSIFLAVMADTFSTEQYKELCKAYLQEKGNQLEMINAQPRIFLREKDQSFFNKYIQELDLRGLNQLDDEILDSEAKVHIQKNCQVFQVRFSEKFTNEDDLIKFCQFVLNRCFLVVVSSPNQSSAFRVFSVLNSRGLDLLPSDIIKSKTIGSLDDSIQDKYTEIWEEQERLVGRDGFNEVFAHTRTIFLKEKQKKNLLEEFSVNILEKINPKDLIDKYIVPYSNAYNALKNEAYVSSRNAESINNLLYWLNKTRNYDWMPVAIKFLAEHENDSDAILAFLIKLERLASYLFVTSKGLNQRINRYKEVLEEMETEGNHYQNIESLELKEIEKEEFIKTLDGEIYTLPSYRRNYIIQRLNSFVSDGAVKFNGKIFTIEHVLPQNPRMDSQWLAVWSEADRKIWVNKIAYLVALTRQHNSQAQNYDFEEKKQKYFQSSNGVTSYPITTQVNGIKHWNPRTVETRQNELMKVFIDKWRLKLNGEVIES</sequence>
<evidence type="ECO:0000313" key="3">
    <source>
        <dbReference type="EMBL" id="EKY21349.1"/>
    </source>
</evidence>
<proteinExistence type="predicted"/>
<name>A0ABN0IMY2_9FIRM</name>
<accession>A0ABN0IMY2</accession>
<dbReference type="RefSeq" id="WP_005382240.1">
    <property type="nucleotide sequence ID" value="NZ_KB291556.1"/>
</dbReference>
<comment type="caution">
    <text evidence="3">The sequence shown here is derived from an EMBL/GenBank/DDBJ whole genome shotgun (WGS) entry which is preliminary data.</text>
</comment>
<gene>
    <name evidence="3" type="ORF">HMPREF0870_00182</name>
</gene>
<organism evidence="3 4">
    <name type="scientific">Veillonella atypica KON</name>
    <dbReference type="NCBI Taxonomy" id="1128111"/>
    <lineage>
        <taxon>Bacteria</taxon>
        <taxon>Bacillati</taxon>
        <taxon>Bacillota</taxon>
        <taxon>Negativicutes</taxon>
        <taxon>Veillonellales</taxon>
        <taxon>Veillonellaceae</taxon>
        <taxon>Veillonella</taxon>
    </lineage>
</organism>
<evidence type="ECO:0000259" key="1">
    <source>
        <dbReference type="Pfam" id="PF03235"/>
    </source>
</evidence>
<dbReference type="InterPro" id="IPR011089">
    <property type="entry name" value="GmrSD_C"/>
</dbReference>